<protein>
    <submittedName>
        <fullName evidence="1">Uncharacterized protein</fullName>
    </submittedName>
</protein>
<dbReference type="RefSeq" id="WP_263061685.1">
    <property type="nucleotide sequence ID" value="NZ_JAOUSE010000025.1"/>
</dbReference>
<gene>
    <name evidence="1" type="ORF">OEV82_09120</name>
</gene>
<comment type="caution">
    <text evidence="1">The sequence shown here is derived from an EMBL/GenBank/DDBJ whole genome shotgun (WGS) entry which is preliminary data.</text>
</comment>
<organism evidence="1 2">
    <name type="scientific">Pallidibacillus thermolactis</name>
    <dbReference type="NCBI Taxonomy" id="251051"/>
    <lineage>
        <taxon>Bacteria</taxon>
        <taxon>Bacillati</taxon>
        <taxon>Bacillota</taxon>
        <taxon>Bacilli</taxon>
        <taxon>Bacillales</taxon>
        <taxon>Bacillaceae</taxon>
        <taxon>Pallidibacillus</taxon>
    </lineage>
</organism>
<reference evidence="1 2" key="1">
    <citation type="submission" date="2022-10" db="EMBL/GenBank/DDBJ databases">
        <title>Description of Fervidibacillus gen. nov. in the family Fervidibacillaceae fam. nov. with two species, Fervidibacillus albus sp. nov., and Fervidibacillus halotolerans sp. nov., isolated from tidal flat sediments.</title>
        <authorList>
            <person name="Kwon K.K."/>
            <person name="Yang S.-H."/>
        </authorList>
    </citation>
    <scope>NUCLEOTIDE SEQUENCE [LARGE SCALE GENOMIC DNA]</scope>
    <source>
        <strain evidence="1 2">DSM 23332</strain>
    </source>
</reference>
<evidence type="ECO:0000313" key="1">
    <source>
        <dbReference type="EMBL" id="MCU9594616.1"/>
    </source>
</evidence>
<accession>A0ABT2WI21</accession>
<dbReference type="Proteomes" id="UP001208656">
    <property type="component" value="Unassembled WGS sequence"/>
</dbReference>
<name>A0ABT2WI21_9BACI</name>
<sequence>MNAYHIKIDGMFFVDTSDKEIGQASVGGWYDEGAEVKGVILSPDKDKAKLIEGAINLKSYWNRIYDAIRYGDFKFNKIEIVRVEG</sequence>
<dbReference type="EMBL" id="JAOUSE010000025">
    <property type="protein sequence ID" value="MCU9594616.1"/>
    <property type="molecule type" value="Genomic_DNA"/>
</dbReference>
<proteinExistence type="predicted"/>
<evidence type="ECO:0000313" key="2">
    <source>
        <dbReference type="Proteomes" id="UP001208656"/>
    </source>
</evidence>
<keyword evidence="2" id="KW-1185">Reference proteome</keyword>